<keyword evidence="1" id="KW-0812">Transmembrane</keyword>
<dbReference type="EMBL" id="DAKRPA010000167">
    <property type="protein sequence ID" value="DAZ96444.1"/>
    <property type="molecule type" value="Genomic_DNA"/>
</dbReference>
<keyword evidence="1" id="KW-0472">Membrane</keyword>
<feature type="non-terminal residue" evidence="2">
    <location>
        <position position="1"/>
    </location>
</feature>
<comment type="caution">
    <text evidence="2">The sequence shown here is derived from an EMBL/GenBank/DDBJ whole genome shotgun (WGS) entry which is preliminary data.</text>
</comment>
<gene>
    <name evidence="2" type="ORF">N0F65_006490</name>
</gene>
<feature type="transmembrane region" description="Helical" evidence="1">
    <location>
        <begin position="114"/>
        <end position="134"/>
    </location>
</feature>
<protein>
    <submittedName>
        <fullName evidence="2">Uncharacterized protein</fullName>
    </submittedName>
</protein>
<dbReference type="Proteomes" id="UP001146120">
    <property type="component" value="Unassembled WGS sequence"/>
</dbReference>
<evidence type="ECO:0000256" key="1">
    <source>
        <dbReference type="SAM" id="Phobius"/>
    </source>
</evidence>
<accession>A0AAV2YSU6</accession>
<reference evidence="2" key="2">
    <citation type="journal article" date="2023" name="Microbiol Resour">
        <title>Decontamination and Annotation of the Draft Genome Sequence of the Oomycete Lagenidium giganteum ARSEF 373.</title>
        <authorList>
            <person name="Morgan W.R."/>
            <person name="Tartar A."/>
        </authorList>
    </citation>
    <scope>NUCLEOTIDE SEQUENCE</scope>
    <source>
        <strain evidence="2">ARSEF 373</strain>
    </source>
</reference>
<evidence type="ECO:0000313" key="2">
    <source>
        <dbReference type="EMBL" id="DAZ96444.1"/>
    </source>
</evidence>
<keyword evidence="3" id="KW-1185">Reference proteome</keyword>
<dbReference type="AlphaFoldDB" id="A0AAV2YSU6"/>
<keyword evidence="1" id="KW-1133">Transmembrane helix</keyword>
<name>A0AAV2YSU6_9STRA</name>
<proteinExistence type="predicted"/>
<reference evidence="2" key="1">
    <citation type="submission" date="2022-11" db="EMBL/GenBank/DDBJ databases">
        <authorList>
            <person name="Morgan W.R."/>
            <person name="Tartar A."/>
        </authorList>
    </citation>
    <scope>NUCLEOTIDE SEQUENCE</scope>
    <source>
        <strain evidence="2">ARSEF 373</strain>
    </source>
</reference>
<organism evidence="2 3">
    <name type="scientific">Lagenidium giganteum</name>
    <dbReference type="NCBI Taxonomy" id="4803"/>
    <lineage>
        <taxon>Eukaryota</taxon>
        <taxon>Sar</taxon>
        <taxon>Stramenopiles</taxon>
        <taxon>Oomycota</taxon>
        <taxon>Peronosporomycetes</taxon>
        <taxon>Pythiales</taxon>
        <taxon>Pythiaceae</taxon>
    </lineage>
</organism>
<sequence length="148" mass="16232">VKRHPTYYLVELQAHIQTTFPLLQNVSTSTICRALNFDLNLSRKVLTKAARECVQIIHADRHALLHPYIAPLLLQECSIFVEFSFACHCGEFQAQKVRESLCLAKPRMLGQPRIFVLLVVAGGLLLLGGGALYVKGASGSTSTSPATL</sequence>
<evidence type="ECO:0000313" key="3">
    <source>
        <dbReference type="Proteomes" id="UP001146120"/>
    </source>
</evidence>